<protein>
    <submittedName>
        <fullName evidence="3">PRC-barrel domain-containing protein</fullName>
    </submittedName>
</protein>
<evidence type="ECO:0000259" key="1">
    <source>
        <dbReference type="Pfam" id="PF05239"/>
    </source>
</evidence>
<evidence type="ECO:0000313" key="4">
    <source>
        <dbReference type="Proteomes" id="UP001155079"/>
    </source>
</evidence>
<dbReference type="AlphaFoldDB" id="A0AAJ1F7N2"/>
<dbReference type="PANTHER" id="PTHR36505:SF1">
    <property type="entry name" value="BLR1072 PROTEIN"/>
    <property type="match status" value="1"/>
</dbReference>
<keyword evidence="4" id="KW-1185">Reference proteome</keyword>
<dbReference type="Proteomes" id="UP001155380">
    <property type="component" value="Unassembled WGS sequence"/>
</dbReference>
<dbReference type="InterPro" id="IPR011033">
    <property type="entry name" value="PRC_barrel-like_sf"/>
</dbReference>
<proteinExistence type="predicted"/>
<reference evidence="3 4" key="1">
    <citation type="submission" date="2022-06" db="EMBL/GenBank/DDBJ databases">
        <authorList>
            <person name="Sun Q."/>
        </authorList>
    </citation>
    <scope>NUCLEOTIDE SEQUENCE</scope>
    <source>
        <strain evidence="3">S101</strain>
        <strain evidence="2 4">S153</strain>
    </source>
</reference>
<dbReference type="EMBL" id="JAMQAY010000003">
    <property type="protein sequence ID" value="MCM2401184.1"/>
    <property type="molecule type" value="Genomic_DNA"/>
</dbReference>
<name>A0AAJ1F7N2_9HYPH</name>
<dbReference type="Proteomes" id="UP001155079">
    <property type="component" value="Unassembled WGS sequence"/>
</dbReference>
<dbReference type="SUPFAM" id="SSF50346">
    <property type="entry name" value="PRC-barrel domain"/>
    <property type="match status" value="1"/>
</dbReference>
<evidence type="ECO:0000313" key="5">
    <source>
        <dbReference type="Proteomes" id="UP001155380"/>
    </source>
</evidence>
<feature type="domain" description="PRC-barrel" evidence="1">
    <location>
        <begin position="22"/>
        <end position="95"/>
    </location>
</feature>
<comment type="caution">
    <text evidence="3">The sequence shown here is derived from an EMBL/GenBank/DDBJ whole genome shotgun (WGS) entry which is preliminary data.</text>
</comment>
<sequence length="130" mass="14999">MLHQNAQSTDRDPYVKDTPTLIASDKVDGTAVYGSDGKRIGSIQRIILEKRGGRVAYAVLSFGGFLGIGDEYYPLPWEKLSYDENLDGYRVDLTKNQIEGAPRFREDERDWYRENGRSVYEYYGVPPYWM</sequence>
<accession>A0AAJ1F7N2</accession>
<dbReference type="Pfam" id="PF05239">
    <property type="entry name" value="PRC"/>
    <property type="match status" value="1"/>
</dbReference>
<dbReference type="RefSeq" id="WP_250913894.1">
    <property type="nucleotide sequence ID" value="NZ_JAMQAY010000003.1"/>
</dbReference>
<dbReference type="Gene3D" id="2.30.30.240">
    <property type="entry name" value="PRC-barrel domain"/>
    <property type="match status" value="1"/>
</dbReference>
<evidence type="ECO:0000313" key="2">
    <source>
        <dbReference type="EMBL" id="MCM2401184.1"/>
    </source>
</evidence>
<organism evidence="3 5">
    <name type="scientific">Ciceribacter sichuanensis</name>
    <dbReference type="NCBI Taxonomy" id="2949647"/>
    <lineage>
        <taxon>Bacteria</taxon>
        <taxon>Pseudomonadati</taxon>
        <taxon>Pseudomonadota</taxon>
        <taxon>Alphaproteobacteria</taxon>
        <taxon>Hyphomicrobiales</taxon>
        <taxon>Rhizobiaceae</taxon>
        <taxon>Ciceribacter</taxon>
    </lineage>
</organism>
<dbReference type="EMBL" id="JAMXLX010000004">
    <property type="protein sequence ID" value="MCO5958102.1"/>
    <property type="molecule type" value="Genomic_DNA"/>
</dbReference>
<gene>
    <name evidence="2" type="ORF">NBH20_08460</name>
    <name evidence="3" type="ORF">NBH21_15080</name>
</gene>
<dbReference type="PANTHER" id="PTHR36505">
    <property type="entry name" value="BLR1072 PROTEIN"/>
    <property type="match status" value="1"/>
</dbReference>
<evidence type="ECO:0000313" key="3">
    <source>
        <dbReference type="EMBL" id="MCO5958102.1"/>
    </source>
</evidence>
<dbReference type="InterPro" id="IPR027275">
    <property type="entry name" value="PRC-brl_dom"/>
</dbReference>